<evidence type="ECO:0000256" key="1">
    <source>
        <dbReference type="ARBA" id="ARBA00004418"/>
    </source>
</evidence>
<accession>A0A2M9ZNL2</accession>
<evidence type="ECO:0000256" key="7">
    <source>
        <dbReference type="ARBA" id="ARBA00022764"/>
    </source>
</evidence>
<dbReference type="InterPro" id="IPR009056">
    <property type="entry name" value="Cyt_c-like_dom"/>
</dbReference>
<evidence type="ECO:0000256" key="14">
    <source>
        <dbReference type="PIRSR" id="PIRSR000294-2"/>
    </source>
</evidence>
<dbReference type="GO" id="GO:0020037">
    <property type="term" value="F:heme binding"/>
    <property type="evidence" value="ECO:0007669"/>
    <property type="project" value="InterPro"/>
</dbReference>
<keyword evidence="10 14" id="KW-0408">Iron</keyword>
<dbReference type="InterPro" id="IPR026259">
    <property type="entry name" value="MauG/Cytc_peroxidase"/>
</dbReference>
<evidence type="ECO:0000256" key="3">
    <source>
        <dbReference type="ARBA" id="ARBA00022448"/>
    </source>
</evidence>
<feature type="binding site" description="covalent" evidence="13">
    <location>
        <position position="76"/>
    </location>
    <ligand>
        <name>heme c</name>
        <dbReference type="ChEBI" id="CHEBI:61717"/>
        <label>1</label>
    </ligand>
</feature>
<evidence type="ECO:0000256" key="6">
    <source>
        <dbReference type="ARBA" id="ARBA00022729"/>
    </source>
</evidence>
<organism evidence="17 19">
    <name type="scientific">Leptospira perolatii</name>
    <dbReference type="NCBI Taxonomy" id="2023191"/>
    <lineage>
        <taxon>Bacteria</taxon>
        <taxon>Pseudomonadati</taxon>
        <taxon>Spirochaetota</taxon>
        <taxon>Spirochaetia</taxon>
        <taxon>Leptospirales</taxon>
        <taxon>Leptospiraceae</taxon>
        <taxon>Leptospira</taxon>
    </lineage>
</organism>
<dbReference type="SUPFAM" id="SSF46626">
    <property type="entry name" value="Cytochrome c"/>
    <property type="match status" value="2"/>
</dbReference>
<evidence type="ECO:0000256" key="10">
    <source>
        <dbReference type="ARBA" id="ARBA00023004"/>
    </source>
</evidence>
<comment type="pathway">
    <text evidence="2">One-carbon metabolism; methylamine degradation.</text>
</comment>
<dbReference type="InterPro" id="IPR051395">
    <property type="entry name" value="Cytochrome_c_Peroxidase/MauG"/>
</dbReference>
<keyword evidence="18" id="KW-1185">Reference proteome</keyword>
<dbReference type="Proteomes" id="UP000231990">
    <property type="component" value="Unassembled WGS sequence"/>
</dbReference>
<evidence type="ECO:0000313" key="17">
    <source>
        <dbReference type="EMBL" id="PJZ73605.1"/>
    </source>
</evidence>
<feature type="binding site" description="covalent" evidence="13">
    <location>
        <position position="213"/>
    </location>
    <ligand>
        <name>heme c</name>
        <dbReference type="ChEBI" id="CHEBI:61717"/>
        <label>2</label>
    </ligand>
</feature>
<dbReference type="Gene3D" id="1.10.760.10">
    <property type="entry name" value="Cytochrome c-like domain"/>
    <property type="match status" value="3"/>
</dbReference>
<comment type="caution">
    <text evidence="17">The sequence shown here is derived from an EMBL/GenBank/DDBJ whole genome shotgun (WGS) entry which is preliminary data.</text>
</comment>
<feature type="domain" description="Cytochrome c" evidence="15">
    <location>
        <begin position="198"/>
        <end position="304"/>
    </location>
</feature>
<reference evidence="18 19" key="1">
    <citation type="submission" date="2017-07" db="EMBL/GenBank/DDBJ databases">
        <title>Leptospira spp. isolated from tropical soils.</title>
        <authorList>
            <person name="Thibeaux R."/>
            <person name="Iraola G."/>
            <person name="Ferres I."/>
            <person name="Bierque E."/>
            <person name="Girault D."/>
            <person name="Soupe-Gilbert M.-E."/>
            <person name="Picardeau M."/>
            <person name="Goarant C."/>
        </authorList>
    </citation>
    <scope>NUCLEOTIDE SEQUENCE [LARGE SCALE GENOMIC DNA]</scope>
    <source>
        <strain evidence="17 19">FH1-B-B1</strain>
        <strain evidence="16 18">FH1-B-C1</strain>
    </source>
</reference>
<dbReference type="GO" id="GO:0046872">
    <property type="term" value="F:metal ion binding"/>
    <property type="evidence" value="ECO:0007669"/>
    <property type="project" value="UniProtKB-KW"/>
</dbReference>
<dbReference type="PROSITE" id="PS51007">
    <property type="entry name" value="CYTC"/>
    <property type="match status" value="2"/>
</dbReference>
<dbReference type="EMBL" id="NPDY01000008">
    <property type="protein sequence ID" value="PJZ69618.1"/>
    <property type="molecule type" value="Genomic_DNA"/>
</dbReference>
<evidence type="ECO:0000256" key="5">
    <source>
        <dbReference type="ARBA" id="ARBA00022723"/>
    </source>
</evidence>
<dbReference type="RefSeq" id="WP_100713901.1">
    <property type="nucleotide sequence ID" value="NZ_NPDY01000008.1"/>
</dbReference>
<dbReference type="Pfam" id="PF00034">
    <property type="entry name" value="Cytochrom_C"/>
    <property type="match status" value="1"/>
</dbReference>
<evidence type="ECO:0000256" key="12">
    <source>
        <dbReference type="ARBA" id="ARBA00073576"/>
    </source>
</evidence>
<comment type="PTM">
    <text evidence="13">Binds 2 heme groups per subunit.</text>
</comment>
<evidence type="ECO:0000256" key="4">
    <source>
        <dbReference type="ARBA" id="ARBA00022617"/>
    </source>
</evidence>
<evidence type="ECO:0000256" key="8">
    <source>
        <dbReference type="ARBA" id="ARBA00022982"/>
    </source>
</evidence>
<comment type="cofactor">
    <cofactor evidence="13">
        <name>heme</name>
        <dbReference type="ChEBI" id="CHEBI:30413"/>
    </cofactor>
    <text evidence="13">Binds 2 heme groups.</text>
</comment>
<keyword evidence="8" id="KW-0249">Electron transport</keyword>
<feature type="binding site" description="axial binding residue" evidence="14">
    <location>
        <position position="77"/>
    </location>
    <ligand>
        <name>heme c</name>
        <dbReference type="ChEBI" id="CHEBI:61717"/>
        <label>1</label>
    </ligand>
    <ligandPart>
        <name>Fe</name>
        <dbReference type="ChEBI" id="CHEBI:18248"/>
    </ligandPart>
</feature>
<dbReference type="GO" id="GO:0004130">
    <property type="term" value="F:cytochrome-c peroxidase activity"/>
    <property type="evidence" value="ECO:0007669"/>
    <property type="project" value="TreeGrafter"/>
</dbReference>
<keyword evidence="4 13" id="KW-0349">Heme</keyword>
<dbReference type="InterPro" id="IPR036909">
    <property type="entry name" value="Cyt_c-like_dom_sf"/>
</dbReference>
<dbReference type="EMBL" id="NPDZ01000004">
    <property type="protein sequence ID" value="PJZ73605.1"/>
    <property type="molecule type" value="Genomic_DNA"/>
</dbReference>
<feature type="binding site" description="covalent" evidence="13">
    <location>
        <position position="216"/>
    </location>
    <ligand>
        <name>heme c</name>
        <dbReference type="ChEBI" id="CHEBI:61717"/>
        <label>2</label>
    </ligand>
</feature>
<feature type="domain" description="Cytochrome c" evidence="15">
    <location>
        <begin position="51"/>
        <end position="173"/>
    </location>
</feature>
<keyword evidence="9" id="KW-0560">Oxidoreductase</keyword>
<protein>
    <recommendedName>
        <fullName evidence="12">Methylamine utilization protein MauG</fullName>
    </recommendedName>
</protein>
<comment type="subcellular location">
    <subcellularLocation>
        <location evidence="1">Periplasm</location>
    </subcellularLocation>
</comment>
<keyword evidence="5 14" id="KW-0479">Metal-binding</keyword>
<keyword evidence="6" id="KW-0732">Signal</keyword>
<evidence type="ECO:0000256" key="2">
    <source>
        <dbReference type="ARBA" id="ARBA00004856"/>
    </source>
</evidence>
<evidence type="ECO:0000313" key="18">
    <source>
        <dbReference type="Proteomes" id="UP000231962"/>
    </source>
</evidence>
<dbReference type="OrthoDB" id="9805202at2"/>
<dbReference type="FunFam" id="1.10.760.10:FF:000019">
    <property type="entry name" value="Di-heme cytochrome C peroxidase"/>
    <property type="match status" value="1"/>
</dbReference>
<dbReference type="AlphaFoldDB" id="A0A2M9ZNL2"/>
<dbReference type="PANTHER" id="PTHR30600:SF10">
    <property type="entry name" value="BLL6722 PROTEIN"/>
    <property type="match status" value="1"/>
</dbReference>
<dbReference type="PANTHER" id="PTHR30600">
    <property type="entry name" value="CYTOCHROME C PEROXIDASE-RELATED"/>
    <property type="match status" value="1"/>
</dbReference>
<evidence type="ECO:0000313" key="16">
    <source>
        <dbReference type="EMBL" id="PJZ69618.1"/>
    </source>
</evidence>
<dbReference type="Proteomes" id="UP000231962">
    <property type="component" value="Unassembled WGS sequence"/>
</dbReference>
<keyword evidence="3" id="KW-0813">Transport</keyword>
<keyword evidence="7" id="KW-0574">Periplasm</keyword>
<dbReference type="GO" id="GO:0042597">
    <property type="term" value="C:periplasmic space"/>
    <property type="evidence" value="ECO:0007669"/>
    <property type="project" value="UniProtKB-SubCell"/>
</dbReference>
<sequence length="318" mass="36090">MNMKYASFAFSLLLWLGSLNYCKPEPRPIPELEKFVVKNVIHPSSNPYNPDKIELGKYLYFDPRLSLKQDTSCASCHNSELQNLNVGTPRNKIHNQISPKLTNVALYKDVFQDPHAKDLEDIVKDRLHSEIMLKNESVVLQRLSAIPKYRELFKKAFGSEEVTTERIVLALSAFERTIVSKNSRFDRFVMGDSNALTDAQKRGWEVFQNKAKCVQCHKGPNFSDSKPHAIGLSGVSDKMRTPTLRDVTRKKAFMHNGEFTSIEEAVDHFTRGGQAGATKDPLLKPSILSEEEKKDLIEFLRALEGETIQLEIPEIPKA</sequence>
<feature type="binding site" description="axial binding residue" evidence="14">
    <location>
        <position position="217"/>
    </location>
    <ligand>
        <name>heme c</name>
        <dbReference type="ChEBI" id="CHEBI:61717"/>
        <label>2</label>
    </ligand>
    <ligandPart>
        <name>Fe</name>
        <dbReference type="ChEBI" id="CHEBI:18248"/>
    </ligandPart>
</feature>
<evidence type="ECO:0000313" key="19">
    <source>
        <dbReference type="Proteomes" id="UP000231990"/>
    </source>
</evidence>
<dbReference type="PIRSF" id="PIRSF000294">
    <property type="entry name" value="Cytochrome-c_peroxidase"/>
    <property type="match status" value="1"/>
</dbReference>
<name>A0A2M9ZNL2_9LEPT</name>
<evidence type="ECO:0000259" key="15">
    <source>
        <dbReference type="PROSITE" id="PS51007"/>
    </source>
</evidence>
<dbReference type="Pfam" id="PF03150">
    <property type="entry name" value="CCP_MauG"/>
    <property type="match status" value="1"/>
</dbReference>
<proteinExistence type="predicted"/>
<evidence type="ECO:0000256" key="9">
    <source>
        <dbReference type="ARBA" id="ARBA00023002"/>
    </source>
</evidence>
<evidence type="ECO:0000256" key="13">
    <source>
        <dbReference type="PIRSR" id="PIRSR000294-1"/>
    </source>
</evidence>
<dbReference type="InterPro" id="IPR004852">
    <property type="entry name" value="Di-haem_cyt_c_peroxidsae"/>
</dbReference>
<feature type="binding site" description="covalent" evidence="13">
    <location>
        <position position="73"/>
    </location>
    <ligand>
        <name>heme c</name>
        <dbReference type="ChEBI" id="CHEBI:61717"/>
        <label>1</label>
    </ligand>
</feature>
<evidence type="ECO:0000256" key="11">
    <source>
        <dbReference type="ARBA" id="ARBA00058991"/>
    </source>
</evidence>
<comment type="function">
    <text evidence="11">Involved in methylamine metabolism. Essential for the maturation of the beta subunit of MADH, presumably via a step in the biosynthesis of tryptophan tryptophylquinone (TTQ), the cofactor of MADH.</text>
</comment>
<dbReference type="GO" id="GO:0009055">
    <property type="term" value="F:electron transfer activity"/>
    <property type="evidence" value="ECO:0007669"/>
    <property type="project" value="InterPro"/>
</dbReference>
<gene>
    <name evidence="16" type="ORF">CH360_10065</name>
    <name evidence="17" type="ORF">CH373_08920</name>
</gene>
<keyword evidence="17" id="KW-0575">Peroxidase</keyword>